<evidence type="ECO:0000256" key="6">
    <source>
        <dbReference type="ARBA" id="ARBA00023136"/>
    </source>
</evidence>
<dbReference type="InterPro" id="IPR017871">
    <property type="entry name" value="ABC_transporter-like_CS"/>
</dbReference>
<dbReference type="PANTHER" id="PTHR43394">
    <property type="entry name" value="ATP-DEPENDENT PERMEASE MDL1, MITOCHONDRIAL"/>
    <property type="match status" value="1"/>
</dbReference>
<dbReference type="InterPro" id="IPR027417">
    <property type="entry name" value="P-loop_NTPase"/>
</dbReference>
<keyword evidence="5 7" id="KW-1133">Transmembrane helix</keyword>
<dbReference type="InterPro" id="IPR011527">
    <property type="entry name" value="ABC1_TM_dom"/>
</dbReference>
<evidence type="ECO:0000256" key="1">
    <source>
        <dbReference type="ARBA" id="ARBA00004651"/>
    </source>
</evidence>
<evidence type="ECO:0000256" key="2">
    <source>
        <dbReference type="ARBA" id="ARBA00022692"/>
    </source>
</evidence>
<proteinExistence type="predicted"/>
<dbReference type="InterPro" id="IPR003593">
    <property type="entry name" value="AAA+_ATPase"/>
</dbReference>
<feature type="transmembrane region" description="Helical" evidence="7">
    <location>
        <begin position="55"/>
        <end position="77"/>
    </location>
</feature>
<dbReference type="SUPFAM" id="SSF90123">
    <property type="entry name" value="ABC transporter transmembrane region"/>
    <property type="match status" value="1"/>
</dbReference>
<evidence type="ECO:0000256" key="4">
    <source>
        <dbReference type="ARBA" id="ARBA00022840"/>
    </source>
</evidence>
<comment type="caution">
    <text evidence="10">The sequence shown here is derived from an EMBL/GenBank/DDBJ whole genome shotgun (WGS) entry which is preliminary data.</text>
</comment>
<name>A0ABV8CWM1_9STRE</name>
<feature type="transmembrane region" description="Helical" evidence="7">
    <location>
        <begin position="247"/>
        <end position="268"/>
    </location>
</feature>
<dbReference type="Pfam" id="PF00005">
    <property type="entry name" value="ABC_tran"/>
    <property type="match status" value="1"/>
</dbReference>
<dbReference type="InterPro" id="IPR036640">
    <property type="entry name" value="ABC1_TM_sf"/>
</dbReference>
<dbReference type="Gene3D" id="1.20.1560.10">
    <property type="entry name" value="ABC transporter type 1, transmembrane domain"/>
    <property type="match status" value="1"/>
</dbReference>
<dbReference type="PANTHER" id="PTHR43394:SF1">
    <property type="entry name" value="ATP-BINDING CASSETTE SUB-FAMILY B MEMBER 10, MITOCHONDRIAL"/>
    <property type="match status" value="1"/>
</dbReference>
<comment type="subcellular location">
    <subcellularLocation>
        <location evidence="1">Cell membrane</location>
        <topology evidence="1">Multi-pass membrane protein</topology>
    </subcellularLocation>
</comment>
<feature type="transmembrane region" description="Helical" evidence="7">
    <location>
        <begin position="20"/>
        <end position="43"/>
    </location>
</feature>
<dbReference type="PROSITE" id="PS50929">
    <property type="entry name" value="ABC_TM1F"/>
    <property type="match status" value="1"/>
</dbReference>
<dbReference type="InterPro" id="IPR039421">
    <property type="entry name" value="Type_1_exporter"/>
</dbReference>
<reference evidence="11" key="1">
    <citation type="journal article" date="2019" name="Int. J. Syst. Evol. Microbiol.">
        <title>The Global Catalogue of Microorganisms (GCM) 10K type strain sequencing project: providing services to taxonomists for standard genome sequencing and annotation.</title>
        <authorList>
            <consortium name="The Broad Institute Genomics Platform"/>
            <consortium name="The Broad Institute Genome Sequencing Center for Infectious Disease"/>
            <person name="Wu L."/>
            <person name="Ma J."/>
        </authorList>
    </citation>
    <scope>NUCLEOTIDE SEQUENCE [LARGE SCALE GENOMIC DNA]</scope>
    <source>
        <strain evidence="11">CCUG 67170</strain>
    </source>
</reference>
<dbReference type="PROSITE" id="PS00211">
    <property type="entry name" value="ABC_TRANSPORTER_1"/>
    <property type="match status" value="1"/>
</dbReference>
<dbReference type="SUPFAM" id="SSF52540">
    <property type="entry name" value="P-loop containing nucleoside triphosphate hydrolases"/>
    <property type="match status" value="1"/>
</dbReference>
<organism evidence="10 11">
    <name type="scientific">Streptococcus caprae</name>
    <dbReference type="NCBI Taxonomy" id="1640501"/>
    <lineage>
        <taxon>Bacteria</taxon>
        <taxon>Bacillati</taxon>
        <taxon>Bacillota</taxon>
        <taxon>Bacilli</taxon>
        <taxon>Lactobacillales</taxon>
        <taxon>Streptococcaceae</taxon>
        <taxon>Streptococcus</taxon>
    </lineage>
</organism>
<feature type="transmembrane region" description="Helical" evidence="7">
    <location>
        <begin position="280"/>
        <end position="300"/>
    </location>
</feature>
<evidence type="ECO:0000259" key="9">
    <source>
        <dbReference type="PROSITE" id="PS50929"/>
    </source>
</evidence>
<dbReference type="Gene3D" id="3.40.50.300">
    <property type="entry name" value="P-loop containing nucleotide triphosphate hydrolases"/>
    <property type="match status" value="1"/>
</dbReference>
<evidence type="ECO:0000313" key="11">
    <source>
        <dbReference type="Proteomes" id="UP001595807"/>
    </source>
</evidence>
<dbReference type="PROSITE" id="PS50893">
    <property type="entry name" value="ABC_TRANSPORTER_2"/>
    <property type="match status" value="1"/>
</dbReference>
<dbReference type="Proteomes" id="UP001595807">
    <property type="component" value="Unassembled WGS sequence"/>
</dbReference>
<feature type="domain" description="ABC transporter" evidence="8">
    <location>
        <begin position="336"/>
        <end position="569"/>
    </location>
</feature>
<feature type="transmembrane region" description="Helical" evidence="7">
    <location>
        <begin position="130"/>
        <end position="150"/>
    </location>
</feature>
<gene>
    <name evidence="10" type="ORF">ACFORF_07685</name>
</gene>
<dbReference type="InterPro" id="IPR003439">
    <property type="entry name" value="ABC_transporter-like_ATP-bd"/>
</dbReference>
<sequence length="583" mass="65853">MKIIKDLWWFFKLEKRRYLIGILSLSLVAVFNLVPPLMMGQVIDHITNKSLTRSSLLWGLLWLILSAFAMYVLRYIWRMYILGTSYRLGQIMRYRLFEHFTRMSPSFYQKYRTGDLMAHATNDINSLTRLAGGGVMSAVDASITAVVTLVTMIFTISWQMTLVAVLPLPFMALATSRLGRKTHAAFGQSQAAFSELNNKVQESVSGIKVTKSFGYQEQELASFQETNQMTFEKNMVTMRYDALWDPLVLLFIGASYVLTLGLGAYFVNQGQVTVGKLVTFVTYLDMLVWPLMAIGFLFNMTQRGRVSYERISSLLDQTSDVEDSQTPRSAITNGRLAFDVDHFRYDQEETLQAIHFALEKGQTLGLVGQTGSGKTSIIKLLLREYDVNEGQITLNGHDIRDYSLRDLRSLMGYVPQDQFLFATSILENVRFGNPDLSLEQVESATKLSQVYEDIMAMPEQFNTVIGEKGVSLSGGQKQRIAMSRAMILNPDILILDDSLSAVDAKTEHAIIENLKTTRQDKTTIITAHRLSAVVHADLILVLQDGQIIERGRHEDLVAQDGWYASTYASQQLDLEEEDTTDEN</sequence>
<keyword evidence="2 7" id="KW-0812">Transmembrane</keyword>
<dbReference type="Pfam" id="PF00664">
    <property type="entry name" value="ABC_membrane"/>
    <property type="match status" value="1"/>
</dbReference>
<dbReference type="EMBL" id="JBHRZV010000049">
    <property type="protein sequence ID" value="MFC3928443.1"/>
    <property type="molecule type" value="Genomic_DNA"/>
</dbReference>
<dbReference type="GO" id="GO:0005524">
    <property type="term" value="F:ATP binding"/>
    <property type="evidence" value="ECO:0007669"/>
    <property type="project" value="UniProtKB-KW"/>
</dbReference>
<feature type="transmembrane region" description="Helical" evidence="7">
    <location>
        <begin position="156"/>
        <end position="174"/>
    </location>
</feature>
<evidence type="ECO:0000259" key="8">
    <source>
        <dbReference type="PROSITE" id="PS50893"/>
    </source>
</evidence>
<evidence type="ECO:0000256" key="5">
    <source>
        <dbReference type="ARBA" id="ARBA00022989"/>
    </source>
</evidence>
<accession>A0ABV8CWM1</accession>
<keyword evidence="4 10" id="KW-0067">ATP-binding</keyword>
<feature type="domain" description="ABC transmembrane type-1" evidence="9">
    <location>
        <begin position="19"/>
        <end position="303"/>
    </location>
</feature>
<dbReference type="SMART" id="SM00382">
    <property type="entry name" value="AAA"/>
    <property type="match status" value="1"/>
</dbReference>
<evidence type="ECO:0000313" key="10">
    <source>
        <dbReference type="EMBL" id="MFC3928443.1"/>
    </source>
</evidence>
<evidence type="ECO:0000256" key="7">
    <source>
        <dbReference type="SAM" id="Phobius"/>
    </source>
</evidence>
<dbReference type="RefSeq" id="WP_380426979.1">
    <property type="nucleotide sequence ID" value="NZ_JBHRZV010000049.1"/>
</dbReference>
<keyword evidence="11" id="KW-1185">Reference proteome</keyword>
<keyword evidence="6 7" id="KW-0472">Membrane</keyword>
<protein>
    <submittedName>
        <fullName evidence="10">ABC transporter ATP-binding protein</fullName>
    </submittedName>
</protein>
<dbReference type="CDD" id="cd18541">
    <property type="entry name" value="ABC_6TM_TmrB_like"/>
    <property type="match status" value="1"/>
</dbReference>
<keyword evidence="3" id="KW-0547">Nucleotide-binding</keyword>
<evidence type="ECO:0000256" key="3">
    <source>
        <dbReference type="ARBA" id="ARBA00022741"/>
    </source>
</evidence>